<evidence type="ECO:0000259" key="1">
    <source>
        <dbReference type="Pfam" id="PF07584"/>
    </source>
</evidence>
<organism evidence="2 3">
    <name type="scientific">Fibrella aestuarina BUZ 2</name>
    <dbReference type="NCBI Taxonomy" id="1166018"/>
    <lineage>
        <taxon>Bacteria</taxon>
        <taxon>Pseudomonadati</taxon>
        <taxon>Bacteroidota</taxon>
        <taxon>Cytophagia</taxon>
        <taxon>Cytophagales</taxon>
        <taxon>Spirosomataceae</taxon>
        <taxon>Fibrella</taxon>
    </lineage>
</organism>
<dbReference type="AlphaFoldDB" id="I0KEN5"/>
<accession>I0KEN5</accession>
<dbReference type="KEGG" id="fae:FAES_4589"/>
<name>I0KEN5_9BACT</name>
<gene>
    <name evidence="2" type="ORF">FAES_4589</name>
</gene>
<keyword evidence="3" id="KW-1185">Reference proteome</keyword>
<dbReference type="InterPro" id="IPR011933">
    <property type="entry name" value="Double_TM_dom"/>
</dbReference>
<dbReference type="HOGENOM" id="CLU_058601_0_0_10"/>
<dbReference type="PATRIC" id="fig|1166018.3.peg.1557"/>
<dbReference type="eggNOG" id="ENOG5032UV8">
    <property type="taxonomic scope" value="Bacteria"/>
</dbReference>
<dbReference type="STRING" id="1166018.FAES_4589"/>
<dbReference type="Pfam" id="PF07584">
    <property type="entry name" value="BatA"/>
    <property type="match status" value="1"/>
</dbReference>
<dbReference type="InterPro" id="IPR024163">
    <property type="entry name" value="Aerotolerance_reg_N"/>
</dbReference>
<reference evidence="2 3" key="1">
    <citation type="journal article" date="2012" name="J. Bacteriol.">
        <title>Genome Sequence of Fibrella aestuarina BUZ 2T, a Filamentous Marine Bacterium.</title>
        <authorList>
            <person name="Filippini M."/>
            <person name="Qi W."/>
            <person name="Blom J."/>
            <person name="Goesmann A."/>
            <person name="Smits T.H."/>
            <person name="Bagheri H.C."/>
        </authorList>
    </citation>
    <scope>NUCLEOTIDE SEQUENCE [LARGE SCALE GENOMIC DNA]</scope>
    <source>
        <strain evidence="3">BUZ 2T</strain>
    </source>
</reference>
<feature type="domain" description="Aerotolerance regulator N-terminal" evidence="1">
    <location>
        <begin position="1"/>
        <end position="65"/>
    </location>
</feature>
<dbReference type="EMBL" id="HE796683">
    <property type="protein sequence ID" value="CCH02588.1"/>
    <property type="molecule type" value="Genomic_DNA"/>
</dbReference>
<dbReference type="Proteomes" id="UP000011058">
    <property type="component" value="Chromosome"/>
</dbReference>
<evidence type="ECO:0000313" key="2">
    <source>
        <dbReference type="EMBL" id="CCH02588.1"/>
    </source>
</evidence>
<proteinExistence type="predicted"/>
<protein>
    <recommendedName>
        <fullName evidence="1">Aerotolerance regulator N-terminal domain-containing protein</fullName>
    </recommendedName>
</protein>
<dbReference type="NCBIfam" id="TIGR02226">
    <property type="entry name" value="two_anch"/>
    <property type="match status" value="1"/>
</dbReference>
<evidence type="ECO:0000313" key="3">
    <source>
        <dbReference type="Proteomes" id="UP000011058"/>
    </source>
</evidence>
<sequence length="395" mass="43183">MLAVAVPIALHFWHQQQAKPMPWAMLRWLETPNQPPKRGFRFDNLWLLLLRCLLLMVLALLLARPELPQADTAKKGALHLVEPNRQVVDAFKFELEQARQRGEQLVWATDTPTPVDELGTLPTTGQPADALNPLTVQAAVAQVGSPQNRLHLYLRNTTSWTDAPPINVPPGFVLHALPVRAAAATSDRVVALAGGRFLGTDRNGRLTTLTQKTPGQRVVATAPLPVLVQFRQPDERRTVRAALAALTSAYGLTFLIDEQTVANKTYRWVLTEQPVRQPNPATAYLTTAPLTQANDPAVTYLTRPLTTANPLVANGQLPEQLGNALARSLGLAAAPAPLSQRAFSSLFVPTPTLSTKATMAASLAAHPRNPLQTGLLVLFLSLLLVERWWALRRGI</sequence>